<dbReference type="InterPro" id="IPR055015">
    <property type="entry name" value="GCX_COOH"/>
</dbReference>
<gene>
    <name evidence="2" type="ORF">DDR33_03630</name>
</gene>
<dbReference type="Pfam" id="PF20041">
    <property type="entry name" value="DUF6443"/>
    <property type="match status" value="1"/>
</dbReference>
<dbReference type="NCBIfam" id="TIGR03696">
    <property type="entry name" value="Rhs_assc_core"/>
    <property type="match status" value="1"/>
</dbReference>
<dbReference type="Proteomes" id="UP000245647">
    <property type="component" value="Unassembled WGS sequence"/>
</dbReference>
<dbReference type="InterPro" id="IPR045619">
    <property type="entry name" value="DUF6443"/>
</dbReference>
<dbReference type="InterPro" id="IPR022385">
    <property type="entry name" value="Rhs_assc_core"/>
</dbReference>
<feature type="domain" description="DUF6443" evidence="1">
    <location>
        <begin position="42"/>
        <end position="155"/>
    </location>
</feature>
<dbReference type="PANTHER" id="PTHR32305">
    <property type="match status" value="1"/>
</dbReference>
<name>A0A2U2PLB4_9SPHI</name>
<comment type="caution">
    <text evidence="2">The sequence shown here is derived from an EMBL/GenBank/DDBJ whole genome shotgun (WGS) entry which is preliminary data.</text>
</comment>
<evidence type="ECO:0000313" key="3">
    <source>
        <dbReference type="Proteomes" id="UP000245647"/>
    </source>
</evidence>
<dbReference type="EMBL" id="QEAS01000002">
    <property type="protein sequence ID" value="PWG82118.1"/>
    <property type="molecule type" value="Genomic_DNA"/>
</dbReference>
<dbReference type="PANTHER" id="PTHR32305:SF15">
    <property type="entry name" value="PROTEIN RHSA-RELATED"/>
    <property type="match status" value="1"/>
</dbReference>
<reference evidence="2 3" key="1">
    <citation type="submission" date="2018-04" db="EMBL/GenBank/DDBJ databases">
        <title>Pedobacter chongqingensis sp. nov., isolated from a rottenly hemp rope.</title>
        <authorList>
            <person name="Cai Y."/>
        </authorList>
    </citation>
    <scope>NUCLEOTIDE SEQUENCE [LARGE SCALE GENOMIC DNA]</scope>
    <source>
        <strain evidence="2 3">FJ4-8</strain>
    </source>
</reference>
<accession>A0A2U2PLB4</accession>
<organism evidence="2 3">
    <name type="scientific">Pararcticibacter amylolyticus</name>
    <dbReference type="NCBI Taxonomy" id="2173175"/>
    <lineage>
        <taxon>Bacteria</taxon>
        <taxon>Pseudomonadati</taxon>
        <taxon>Bacteroidota</taxon>
        <taxon>Sphingobacteriia</taxon>
        <taxon>Sphingobacteriales</taxon>
        <taxon>Sphingobacteriaceae</taxon>
        <taxon>Pararcticibacter</taxon>
    </lineage>
</organism>
<dbReference type="AlphaFoldDB" id="A0A2U2PLB4"/>
<evidence type="ECO:0000259" key="1">
    <source>
        <dbReference type="Pfam" id="PF20041"/>
    </source>
</evidence>
<evidence type="ECO:0000313" key="2">
    <source>
        <dbReference type="EMBL" id="PWG82118.1"/>
    </source>
</evidence>
<sequence>MKRILCTVIALFPVSVYWGSGVVLSQVVPDFTKDKIYINTRVYTDETGTKYLDNVQYYNSFGLPTQSVQVAASPGGHDLISLQEYDQFYRKINSWLPAVKGGNKGAYSPDWSVAELSKSSNGNDPAPYSKTIYEMSALDRIQAQYGPGQDWHKTYGADSKPIRSEYMSNSASGTLVCAEYTSAAGSDMTITKRGNFSAGELYVTKTTSEDGRISCEFKDKQGRIVLTRRMAGTIPYDTYYIYDNPGNLRAVLPPLASDALTTTNTTWNENSAAIKNYAYLYKYDGRQRCIYKKLPGCEPIYYVYDKAGRPIFIQDGEQRAKPTPEWTFSIPDAFGRTVLTGKCTNNLNYQASPLEDIVVKADYTGGTNAFKGYTVSGVTLVSPVMLLVNYYDNYAFLNTNGITGVDYKDYGQTDIKLNSYQDAYVEATRSITLQPGFHVPTGSNFHAVVSGGTTDGLPEGGFGIRYTSAKGLLTGTLTARLEPEGIVSSEYLYSVKYYDNRGRAIQVAEKVTGGTNRLSYKYDFSGNLLFMLESQSVQGIQTDILTAHTYDHAGRRLSEKVSVNGAEQASVAYNYDEVGRLAGQKYAKGTWSTTETMGYNIRSWLTKKSSPYFSMGLGYNDILSPNSTRLYGGGISEWTWQHIGGQENMYSLHYDDAERLTGAQQYVASGSGWVNTANPYTENGINYDKNGNILTMQRSAAGSIVDNLTYGYEGNRLSTLNESVASPGAADILVQGGCAQGTYQYNANGNMVYDSRKSLTYGYNFLNLTDMVKQGQTVKATYKWAADGAKLSVRDGAGTNGFDYAGSVVYAKNSSGTNVDAIHFDHGVIRKQGDGYMVNYFLNDHLGSTRVVVDGNGAVLEKNDYYPFGVRHRRNDYLVSDNRYKYNGKEEQIVGDVGFLDYGARMYDAGIARWHVMDPLAEKAYDWSPYRYGYNDPIRFIDPNGMIERDSTGKIIYRKDDTESAPHSYYFRSKQGLRVQVNYEYGIIKTDENVDVRVEKLVGMTIQDENGNVQLDLTNTKQLAEAGINISDFMANCHGLALADGQYIMDGQSAKQILKDEYDWKGSDMADNLNFSIIDHDIVTLLPKGNLDISHSASKQNGGLYTQKDGIGRIKNDQTLQQVSNYRGDGTVGGEPLNNVMRDFYKRKPK</sequence>
<dbReference type="Gene3D" id="2.180.10.10">
    <property type="entry name" value="RHS repeat-associated core"/>
    <property type="match status" value="1"/>
</dbReference>
<proteinExistence type="predicted"/>
<protein>
    <submittedName>
        <fullName evidence="2">RHS repeat-associated core domain-containing protein</fullName>
    </submittedName>
</protein>
<dbReference type="RefSeq" id="WP_109414395.1">
    <property type="nucleotide sequence ID" value="NZ_QEAS01000002.1"/>
</dbReference>
<dbReference type="InterPro" id="IPR050708">
    <property type="entry name" value="T6SS_VgrG/RHS"/>
</dbReference>
<keyword evidence="3" id="KW-1185">Reference proteome</keyword>
<dbReference type="OrthoDB" id="1191296at2"/>
<dbReference type="NCBIfam" id="NF045639">
    <property type="entry name" value="GCX_COOH"/>
    <property type="match status" value="1"/>
</dbReference>